<dbReference type="SMART" id="SM00448">
    <property type="entry name" value="REC"/>
    <property type="match status" value="1"/>
</dbReference>
<keyword evidence="1 3" id="KW-0378">Hydrolase</keyword>
<proteinExistence type="inferred from homology"/>
<dbReference type="PIRSF" id="PIRSF000876">
    <property type="entry name" value="RR_chemtxs_CheB"/>
    <property type="match status" value="1"/>
</dbReference>
<dbReference type="CDD" id="cd16432">
    <property type="entry name" value="CheB_Rec"/>
    <property type="match status" value="1"/>
</dbReference>
<feature type="active site" evidence="3 4">
    <location>
        <position position="174"/>
    </location>
</feature>
<keyword evidence="3 4" id="KW-0145">Chemotaxis</keyword>
<protein>
    <recommendedName>
        <fullName evidence="3">Protein-glutamate methylesterase/protein-glutamine glutaminase</fullName>
        <ecNumber evidence="3">3.1.1.61</ecNumber>
        <ecNumber evidence="3">3.5.1.44</ecNumber>
    </recommendedName>
</protein>
<name>A0ABT0M944_9BACL</name>
<dbReference type="PANTHER" id="PTHR42872:SF3">
    <property type="entry name" value="PROTEIN-GLUTAMATE METHYLESTERASE_PROTEIN-GLUTAMINE GLUTAMINASE 1"/>
    <property type="match status" value="1"/>
</dbReference>
<gene>
    <name evidence="3" type="primary">cheB</name>
    <name evidence="8" type="ORF">M3N64_02765</name>
</gene>
<dbReference type="RefSeq" id="WP_249097120.1">
    <property type="nucleotide sequence ID" value="NZ_JAMAST010000002.1"/>
</dbReference>
<dbReference type="Gene3D" id="3.40.50.2300">
    <property type="match status" value="1"/>
</dbReference>
<feature type="modified residue" description="4-aspartylphosphate" evidence="3 5">
    <location>
        <position position="56"/>
    </location>
</feature>
<feature type="active site" evidence="3 4">
    <location>
        <position position="298"/>
    </location>
</feature>
<reference evidence="8 9" key="1">
    <citation type="submission" date="2022-05" db="EMBL/GenBank/DDBJ databases">
        <title>Sporolactobacillus sp nov CPB3-1, isolated from tree bark (Mangifera indica L.).</title>
        <authorList>
            <person name="Phuengjayaem S."/>
            <person name="Tanasupawat S."/>
        </authorList>
    </citation>
    <scope>NUCLEOTIDE SEQUENCE [LARGE SCALE GENOMIC DNA]</scope>
    <source>
        <strain evidence="8 9">CPB3-1</strain>
    </source>
</reference>
<comment type="catalytic activity">
    <reaction evidence="3">
        <text>L-glutaminyl-[protein] + H2O = L-glutamyl-[protein] + NH4(+)</text>
        <dbReference type="Rhea" id="RHEA:16441"/>
        <dbReference type="Rhea" id="RHEA-COMP:10207"/>
        <dbReference type="Rhea" id="RHEA-COMP:10208"/>
        <dbReference type="ChEBI" id="CHEBI:15377"/>
        <dbReference type="ChEBI" id="CHEBI:28938"/>
        <dbReference type="ChEBI" id="CHEBI:29973"/>
        <dbReference type="ChEBI" id="CHEBI:30011"/>
        <dbReference type="EC" id="3.5.1.44"/>
    </reaction>
</comment>
<dbReference type="Gene3D" id="3.40.50.180">
    <property type="entry name" value="Methylesterase CheB, C-terminal domain"/>
    <property type="match status" value="1"/>
</dbReference>
<comment type="catalytic activity">
    <reaction evidence="2 3">
        <text>[protein]-L-glutamate 5-O-methyl ester + H2O = L-glutamyl-[protein] + methanol + H(+)</text>
        <dbReference type="Rhea" id="RHEA:23236"/>
        <dbReference type="Rhea" id="RHEA-COMP:10208"/>
        <dbReference type="Rhea" id="RHEA-COMP:10311"/>
        <dbReference type="ChEBI" id="CHEBI:15377"/>
        <dbReference type="ChEBI" id="CHEBI:15378"/>
        <dbReference type="ChEBI" id="CHEBI:17790"/>
        <dbReference type="ChEBI" id="CHEBI:29973"/>
        <dbReference type="ChEBI" id="CHEBI:82795"/>
        <dbReference type="EC" id="3.1.1.61"/>
    </reaction>
</comment>
<dbReference type="EC" id="3.5.1.44" evidence="3"/>
<dbReference type="CDD" id="cd17541">
    <property type="entry name" value="REC_CheB-like"/>
    <property type="match status" value="1"/>
</dbReference>
<dbReference type="PROSITE" id="PS50110">
    <property type="entry name" value="RESPONSE_REGULATORY"/>
    <property type="match status" value="1"/>
</dbReference>
<keyword evidence="3 5" id="KW-0597">Phosphoprotein</keyword>
<evidence type="ECO:0000256" key="3">
    <source>
        <dbReference type="HAMAP-Rule" id="MF_00099"/>
    </source>
</evidence>
<dbReference type="Pfam" id="PF01339">
    <property type="entry name" value="CheB_methylest"/>
    <property type="match status" value="1"/>
</dbReference>
<comment type="subcellular location">
    <subcellularLocation>
        <location evidence="3">Cytoplasm</location>
    </subcellularLocation>
</comment>
<dbReference type="EMBL" id="JAMAST010000002">
    <property type="protein sequence ID" value="MCL1630865.1"/>
    <property type="molecule type" value="Genomic_DNA"/>
</dbReference>
<evidence type="ECO:0000256" key="5">
    <source>
        <dbReference type="PROSITE-ProRule" id="PRU00169"/>
    </source>
</evidence>
<comment type="domain">
    <text evidence="3">Contains a C-terminal catalytic domain, and an N-terminal region which modulates catalytic activity.</text>
</comment>
<dbReference type="Proteomes" id="UP001203004">
    <property type="component" value="Unassembled WGS sequence"/>
</dbReference>
<dbReference type="HAMAP" id="MF_00099">
    <property type="entry name" value="CheB_chemtxs"/>
    <property type="match status" value="1"/>
</dbReference>
<keyword evidence="9" id="KW-1185">Reference proteome</keyword>
<dbReference type="Pfam" id="PF00072">
    <property type="entry name" value="Response_reg"/>
    <property type="match status" value="1"/>
</dbReference>
<comment type="caution">
    <text evidence="8">The sequence shown here is derived from an EMBL/GenBank/DDBJ whole genome shotgun (WGS) entry which is preliminary data.</text>
</comment>
<dbReference type="PROSITE" id="PS50122">
    <property type="entry name" value="CHEB"/>
    <property type="match status" value="1"/>
</dbReference>
<dbReference type="InterPro" id="IPR000673">
    <property type="entry name" value="Sig_transdc_resp-reg_Me-estase"/>
</dbReference>
<dbReference type="NCBIfam" id="NF001965">
    <property type="entry name" value="PRK00742.1"/>
    <property type="match status" value="1"/>
</dbReference>
<dbReference type="InterPro" id="IPR008248">
    <property type="entry name" value="CheB-like"/>
</dbReference>
<feature type="domain" description="CheB-type methylesterase" evidence="7">
    <location>
        <begin position="162"/>
        <end position="358"/>
    </location>
</feature>
<dbReference type="SUPFAM" id="SSF52172">
    <property type="entry name" value="CheY-like"/>
    <property type="match status" value="1"/>
</dbReference>
<dbReference type="EC" id="3.1.1.61" evidence="3"/>
<evidence type="ECO:0000313" key="8">
    <source>
        <dbReference type="EMBL" id="MCL1630865.1"/>
    </source>
</evidence>
<comment type="PTM">
    <text evidence="3">Phosphorylated by CheA. Phosphorylation of the N-terminal regulatory domain activates the methylesterase activity.</text>
</comment>
<organism evidence="8 9">
    <name type="scientific">Sporolactobacillus mangiferae</name>
    <dbReference type="NCBI Taxonomy" id="2940498"/>
    <lineage>
        <taxon>Bacteria</taxon>
        <taxon>Bacillati</taxon>
        <taxon>Bacillota</taxon>
        <taxon>Bacilli</taxon>
        <taxon>Bacillales</taxon>
        <taxon>Sporolactobacillaceae</taxon>
        <taxon>Sporolactobacillus</taxon>
    </lineage>
</organism>
<dbReference type="InterPro" id="IPR011006">
    <property type="entry name" value="CheY-like_superfamily"/>
</dbReference>
<evidence type="ECO:0000259" key="6">
    <source>
        <dbReference type="PROSITE" id="PS50110"/>
    </source>
</evidence>
<evidence type="ECO:0000313" key="9">
    <source>
        <dbReference type="Proteomes" id="UP001203004"/>
    </source>
</evidence>
<dbReference type="SUPFAM" id="SSF52738">
    <property type="entry name" value="Methylesterase CheB, C-terminal domain"/>
    <property type="match status" value="1"/>
</dbReference>
<accession>A0ABT0M944</accession>
<dbReference type="InterPro" id="IPR035909">
    <property type="entry name" value="CheB_C"/>
</dbReference>
<evidence type="ECO:0000256" key="1">
    <source>
        <dbReference type="ARBA" id="ARBA00022801"/>
    </source>
</evidence>
<evidence type="ECO:0000259" key="7">
    <source>
        <dbReference type="PROSITE" id="PS50122"/>
    </source>
</evidence>
<evidence type="ECO:0000256" key="2">
    <source>
        <dbReference type="ARBA" id="ARBA00048267"/>
    </source>
</evidence>
<evidence type="ECO:0000256" key="4">
    <source>
        <dbReference type="PROSITE-ProRule" id="PRU00050"/>
    </source>
</evidence>
<sequence length="361" mass="39404">MNPIKVLVVDDSAFMRQTIKAMIEEDPMLQVIATARDGKDAIDKLLRFQPDVVTLDIILPGDQDGLDVLHEIMKLQPTPTIMVSGASDENANYVIEAISSGAFDFIFKPSGKLHNVAEIEHELQQKIKQAVISKRRPVNEKEIFKKHDWQSPAQHKVSQNDSKTCKPIILIGTSTGGPKALQSVVPSLSSQLPAPILIVQHMPPRFTRSLAERLNRMSEITVTEAVDGELLMNGRGYVAPGGRHLCVEEDAQKKLIVRLSDAPPVNAVRPSIDVTLQSLAALHDYCYIISILTGMGKDGAKGVGALYDTGQPVHVIAESEETCTVFGMPKAVIETGYVNEVQPLDQVAKAVCSQFGLRGDE</sequence>
<comment type="similarity">
    <text evidence="3">Belongs to the CheB family.</text>
</comment>
<keyword evidence="3" id="KW-0963">Cytoplasm</keyword>
<dbReference type="InterPro" id="IPR001789">
    <property type="entry name" value="Sig_transdc_resp-reg_receiver"/>
</dbReference>
<feature type="domain" description="Response regulatory" evidence="6">
    <location>
        <begin position="5"/>
        <end position="123"/>
    </location>
</feature>
<feature type="active site" evidence="3 4">
    <location>
        <position position="201"/>
    </location>
</feature>
<dbReference type="PANTHER" id="PTHR42872">
    <property type="entry name" value="PROTEIN-GLUTAMATE METHYLESTERASE/PROTEIN-GLUTAMINE GLUTAMINASE"/>
    <property type="match status" value="1"/>
</dbReference>
<comment type="function">
    <text evidence="3">Involved in chemotaxis. Part of a chemotaxis signal transduction system that modulates chemotaxis in response to various stimuli. Catalyzes the demethylation of specific methylglutamate residues introduced into the chemoreceptors (methyl-accepting chemotaxis proteins or MCP) by CheR. Also mediates the irreversible deamidation of specific glutamine residues to glutamic acid.</text>
</comment>